<feature type="transmembrane region" description="Helical" evidence="2">
    <location>
        <begin position="398"/>
        <end position="421"/>
    </location>
</feature>
<gene>
    <name evidence="4" type="ORF">Acr_00g0032890</name>
</gene>
<keyword evidence="2" id="KW-1133">Transmembrane helix</keyword>
<evidence type="ECO:0000313" key="5">
    <source>
        <dbReference type="Proteomes" id="UP000585474"/>
    </source>
</evidence>
<evidence type="ECO:0000256" key="1">
    <source>
        <dbReference type="ARBA" id="ARBA00010199"/>
    </source>
</evidence>
<accession>A0A7J0DFI4</accession>
<evidence type="ECO:0000256" key="2">
    <source>
        <dbReference type="RuleBase" id="RU004914"/>
    </source>
</evidence>
<proteinExistence type="inferred from homology"/>
<evidence type="ECO:0000313" key="4">
    <source>
        <dbReference type="EMBL" id="GFS34245.1"/>
    </source>
</evidence>
<dbReference type="AlphaFoldDB" id="A0A7J0DFI4"/>
<dbReference type="GO" id="GO:0015297">
    <property type="term" value="F:antiporter activity"/>
    <property type="evidence" value="ECO:0007669"/>
    <property type="project" value="InterPro"/>
</dbReference>
<sequence>MDDHKTSAASTPLLMYIDQDHHAPHNQETFIATNSLRGGSRDQAALRHSHPHDHHRPTNIRKIRNIHAVHGQTRKRGTRRRFPLHRHCQPHRLFNHLRPRHGNGSHLHPSLRGQAMGCHGPNPPPHHHHFSSSPPSQSLSSGSTSSPSSSFSVRTPPFRQSPPPSFAFSIPDLLFQSLINPLKIFLRAQNITSPLMLSAAMALSLHTPVNYFLITYLRLGIRESRWRPPLQISTSSSRSCSTSVSSIKKSWPGFSALVFFRIQTDFKPGDSELRLRLFGVVVATSFVYIFPSALGLAVSTRVGNELGAHQPERAKASSLIALSCAVSNGVLAMLFMVAARNEWGRAFTGDEAIVAAVAAAMPVAGMCEVGNCPQTVGCGVLRGSARPRSAASINLGSFYGVGLPVAVLMGLVVGMGLPGLFCGPVGGPGCVCSFNGGGVDEDGLDSAGKQRYRADWYGCGPRREQQKLQVIKFSAQCIS</sequence>
<keyword evidence="5" id="KW-1185">Reference proteome</keyword>
<reference evidence="5" key="1">
    <citation type="submission" date="2019-07" db="EMBL/GenBank/DDBJ databases">
        <title>De Novo Assembly of kiwifruit Actinidia rufa.</title>
        <authorList>
            <person name="Sugita-Konishi S."/>
            <person name="Sato K."/>
            <person name="Mori E."/>
            <person name="Abe Y."/>
            <person name="Kisaki G."/>
            <person name="Hamano K."/>
            <person name="Suezawa K."/>
            <person name="Otani M."/>
            <person name="Fukuda T."/>
            <person name="Manabe T."/>
            <person name="Gomi K."/>
            <person name="Tabuchi M."/>
            <person name="Akimitsu K."/>
            <person name="Kataoka I."/>
        </authorList>
    </citation>
    <scope>NUCLEOTIDE SEQUENCE [LARGE SCALE GENOMIC DNA]</scope>
    <source>
        <strain evidence="5">cv. Fuchu</strain>
    </source>
</reference>
<protein>
    <recommendedName>
        <fullName evidence="2">Protein DETOXIFICATION</fullName>
    </recommendedName>
    <alternativeName>
        <fullName evidence="2">Multidrug and toxic compound extrusion protein</fullName>
    </alternativeName>
</protein>
<keyword evidence="2" id="KW-0812">Transmembrane</keyword>
<comment type="caution">
    <text evidence="2">Lacks conserved residue(s) required for the propagation of feature annotation.</text>
</comment>
<dbReference type="GO" id="GO:0016020">
    <property type="term" value="C:membrane"/>
    <property type="evidence" value="ECO:0007669"/>
    <property type="project" value="InterPro"/>
</dbReference>
<name>A0A7J0DFI4_9ERIC</name>
<comment type="similarity">
    <text evidence="1 2">Belongs to the multi antimicrobial extrusion (MATE) (TC 2.A.66.1) family.</text>
</comment>
<keyword evidence="2" id="KW-0472">Membrane</keyword>
<comment type="caution">
    <text evidence="4">The sequence shown here is derived from an EMBL/GenBank/DDBJ whole genome shotgun (WGS) entry which is preliminary data.</text>
</comment>
<dbReference type="InterPro" id="IPR002528">
    <property type="entry name" value="MATE_fam"/>
</dbReference>
<feature type="compositionally biased region" description="Low complexity" evidence="3">
    <location>
        <begin position="131"/>
        <end position="152"/>
    </location>
</feature>
<dbReference type="Proteomes" id="UP000585474">
    <property type="component" value="Unassembled WGS sequence"/>
</dbReference>
<evidence type="ECO:0000256" key="3">
    <source>
        <dbReference type="SAM" id="MobiDB-lite"/>
    </source>
</evidence>
<feature type="region of interest" description="Disordered" evidence="3">
    <location>
        <begin position="95"/>
        <end position="158"/>
    </location>
</feature>
<dbReference type="OrthoDB" id="2126698at2759"/>
<feature type="transmembrane region" description="Helical" evidence="2">
    <location>
        <begin position="277"/>
        <end position="298"/>
    </location>
</feature>
<dbReference type="EMBL" id="BJWL01000209">
    <property type="protein sequence ID" value="GFS34245.1"/>
    <property type="molecule type" value="Genomic_DNA"/>
</dbReference>
<dbReference type="PANTHER" id="PTHR11206">
    <property type="entry name" value="MULTIDRUG RESISTANCE PROTEIN"/>
    <property type="match status" value="1"/>
</dbReference>
<dbReference type="GO" id="GO:0042910">
    <property type="term" value="F:xenobiotic transmembrane transporter activity"/>
    <property type="evidence" value="ECO:0007669"/>
    <property type="project" value="InterPro"/>
</dbReference>
<organism evidence="4 5">
    <name type="scientific">Actinidia rufa</name>
    <dbReference type="NCBI Taxonomy" id="165716"/>
    <lineage>
        <taxon>Eukaryota</taxon>
        <taxon>Viridiplantae</taxon>
        <taxon>Streptophyta</taxon>
        <taxon>Embryophyta</taxon>
        <taxon>Tracheophyta</taxon>
        <taxon>Spermatophyta</taxon>
        <taxon>Magnoliopsida</taxon>
        <taxon>eudicotyledons</taxon>
        <taxon>Gunneridae</taxon>
        <taxon>Pentapetalae</taxon>
        <taxon>asterids</taxon>
        <taxon>Ericales</taxon>
        <taxon>Actinidiaceae</taxon>
        <taxon>Actinidia</taxon>
    </lineage>
</organism>
<dbReference type="Pfam" id="PF01554">
    <property type="entry name" value="MatE"/>
    <property type="match status" value="1"/>
</dbReference>
<feature type="transmembrane region" description="Helical" evidence="2">
    <location>
        <begin position="195"/>
        <end position="217"/>
    </location>
</feature>
<feature type="transmembrane region" description="Helical" evidence="2">
    <location>
        <begin position="318"/>
        <end position="339"/>
    </location>
</feature>